<comment type="subcellular location">
    <subcellularLocation>
        <location evidence="1">Cytoplasm</location>
        <location evidence="1">Cytoskeleton</location>
        <location evidence="1">Cilium basal body</location>
    </subcellularLocation>
    <subcellularLocation>
        <location evidence="2">Cytoplasm</location>
        <location evidence="2">Cytoskeleton</location>
        <location evidence="2">Microtubule organizing center</location>
        <location evidence="2">Centrosome</location>
    </subcellularLocation>
</comment>
<evidence type="ECO:0000256" key="4">
    <source>
        <dbReference type="ARBA" id="ARBA00022490"/>
    </source>
</evidence>
<feature type="region of interest" description="Disordered" evidence="13">
    <location>
        <begin position="149"/>
        <end position="169"/>
    </location>
</feature>
<feature type="compositionally biased region" description="Acidic residues" evidence="13">
    <location>
        <begin position="246"/>
        <end position="258"/>
    </location>
</feature>
<accession>A0A7K7TCZ6</accession>
<organism evidence="15 16">
    <name type="scientific">Sapayoa aenigma</name>
    <name type="common">broad-billed sapayoa</name>
    <dbReference type="NCBI Taxonomy" id="239371"/>
    <lineage>
        <taxon>Eukaryota</taxon>
        <taxon>Metazoa</taxon>
        <taxon>Chordata</taxon>
        <taxon>Craniata</taxon>
        <taxon>Vertebrata</taxon>
        <taxon>Euteleostomi</taxon>
        <taxon>Archelosauria</taxon>
        <taxon>Archosauria</taxon>
        <taxon>Dinosauria</taxon>
        <taxon>Saurischia</taxon>
        <taxon>Theropoda</taxon>
        <taxon>Coelurosauria</taxon>
        <taxon>Aves</taxon>
        <taxon>Neognathae</taxon>
        <taxon>Neoaves</taxon>
        <taxon>Telluraves</taxon>
        <taxon>Australaves</taxon>
        <taxon>Passeriformes</taxon>
        <taxon>Tyrannidae</taxon>
        <taxon>Sapayoa</taxon>
    </lineage>
</organism>
<evidence type="ECO:0000313" key="15">
    <source>
        <dbReference type="EMBL" id="NXA14763.1"/>
    </source>
</evidence>
<sequence length="399" mass="43574">RSKMAAAAAEEDTELRDLLVQTLESSGVLNKIKAELRAAVFLALEEQEKVENKAPLVNESLKSFLGTKDGRLVAGLVAEFLRFFNLDFTLAVFQPESSTLNGLDGRENLARDLGITEAEGAVGGPLLLEVVKKCQQKRISGSGEVILSDSQCPTSKSSDGRSSTHSKPNKVRFIYNENIHNIRLHDINTYSFQFLSFKAAEDTQSDTSVSSGEASKRSIHFLPNETKLDPQLENKDLNTKEKSDPGVDEDDVEGDSFFDDPVPKPERTYGWKTEANKSGGLASLSDAPPLKSGLSSLTGAPLIKQSDDLNRNSVLKDLRLVDAKLGSLELGNLISMITVFFFFSTSHRSEKSDISIGEEIDEISMGTEESNASDKLESITQDLTISQLSDVADYLEDVA</sequence>
<feature type="non-terminal residue" evidence="15">
    <location>
        <position position="399"/>
    </location>
</feature>
<dbReference type="PROSITE" id="PS50896">
    <property type="entry name" value="LISH"/>
    <property type="match status" value="1"/>
</dbReference>
<dbReference type="GO" id="GO:0005813">
    <property type="term" value="C:centrosome"/>
    <property type="evidence" value="ECO:0007669"/>
    <property type="project" value="UniProtKB-SubCell"/>
</dbReference>
<evidence type="ECO:0000256" key="11">
    <source>
        <dbReference type="ARBA" id="ARBA00046076"/>
    </source>
</evidence>
<dbReference type="GO" id="GO:0030030">
    <property type="term" value="P:cell projection organization"/>
    <property type="evidence" value="ECO:0007669"/>
    <property type="project" value="UniProtKB-KW"/>
</dbReference>
<dbReference type="PANTHER" id="PTHR15431">
    <property type="entry name" value="FGFR1 ONCOGENE PARTNER/LISH DOMAIN-CONTAINING PROTEIN"/>
    <property type="match status" value="1"/>
</dbReference>
<dbReference type="Gene3D" id="1.20.960.40">
    <property type="match status" value="1"/>
</dbReference>
<keyword evidence="6" id="KW-0970">Cilium biogenesis/degradation</keyword>
<feature type="region of interest" description="Disordered" evidence="13">
    <location>
        <begin position="207"/>
        <end position="273"/>
    </location>
</feature>
<keyword evidence="8" id="KW-0966">Cell projection</keyword>
<feature type="non-terminal residue" evidence="15">
    <location>
        <position position="1"/>
    </location>
</feature>
<comment type="subunit">
    <text evidence="12">Homodimer. Part of a ternary complex that contains CEP350, CEP43 and MAPRE1. Interacts directly with CEP350 and MAPRE1. Interacts with CEP19. Interacts (via N-terminus) with CEP350 (via C-terminus).</text>
</comment>
<evidence type="ECO:0000256" key="1">
    <source>
        <dbReference type="ARBA" id="ARBA00004120"/>
    </source>
</evidence>
<evidence type="ECO:0000256" key="5">
    <source>
        <dbReference type="ARBA" id="ARBA00022553"/>
    </source>
</evidence>
<dbReference type="InterPro" id="IPR018993">
    <property type="entry name" value="FOP_dimerisation-dom_N"/>
</dbReference>
<dbReference type="EMBL" id="VZSY01001739">
    <property type="protein sequence ID" value="NXA14763.1"/>
    <property type="molecule type" value="Genomic_DNA"/>
</dbReference>
<evidence type="ECO:0000256" key="7">
    <source>
        <dbReference type="ARBA" id="ARBA00023212"/>
    </source>
</evidence>
<dbReference type="Proteomes" id="UP000589485">
    <property type="component" value="Unassembled WGS sequence"/>
</dbReference>
<keyword evidence="7" id="KW-0206">Cytoskeleton</keyword>
<feature type="compositionally biased region" description="Basic and acidic residues" evidence="13">
    <location>
        <begin position="226"/>
        <end position="245"/>
    </location>
</feature>
<keyword evidence="4" id="KW-0963">Cytoplasm</keyword>
<feature type="domain" description="FGFR1 oncogene partner (FOP) N-terminal dimerisation" evidence="14">
    <location>
        <begin position="53"/>
        <end position="133"/>
    </location>
</feature>
<evidence type="ECO:0000256" key="3">
    <source>
        <dbReference type="ARBA" id="ARBA00005385"/>
    </source>
</evidence>
<evidence type="ECO:0000313" key="16">
    <source>
        <dbReference type="Proteomes" id="UP000589485"/>
    </source>
</evidence>
<keyword evidence="5" id="KW-0597">Phosphoprotein</keyword>
<evidence type="ECO:0000256" key="6">
    <source>
        <dbReference type="ARBA" id="ARBA00022794"/>
    </source>
</evidence>
<dbReference type="Pfam" id="PF09398">
    <property type="entry name" value="FOP_dimer"/>
    <property type="match status" value="1"/>
</dbReference>
<reference evidence="15 16" key="1">
    <citation type="submission" date="2019-09" db="EMBL/GenBank/DDBJ databases">
        <title>Bird 10,000 Genomes (B10K) Project - Family phase.</title>
        <authorList>
            <person name="Zhang G."/>
        </authorList>
    </citation>
    <scope>NUCLEOTIDE SEQUENCE [LARGE SCALE GENOMIC DNA]</scope>
    <source>
        <strain evidence="15">B10K-DU-030-41</strain>
        <tissue evidence="15">Muscle</tissue>
    </source>
</reference>
<evidence type="ECO:0000256" key="10">
    <source>
        <dbReference type="ARBA" id="ARBA00042293"/>
    </source>
</evidence>
<evidence type="ECO:0000256" key="2">
    <source>
        <dbReference type="ARBA" id="ARBA00004300"/>
    </source>
</evidence>
<evidence type="ECO:0000259" key="14">
    <source>
        <dbReference type="Pfam" id="PF09398"/>
    </source>
</evidence>
<gene>
    <name evidence="15" type="primary">Fgfr1op</name>
    <name evidence="15" type="ORF">SAPAEN_R07387</name>
</gene>
<evidence type="ECO:0000256" key="8">
    <source>
        <dbReference type="ARBA" id="ARBA00023273"/>
    </source>
</evidence>
<comment type="caution">
    <text evidence="15">The sequence shown here is derived from an EMBL/GenBank/DDBJ whole genome shotgun (WGS) entry which is preliminary data.</text>
</comment>
<evidence type="ECO:0000256" key="12">
    <source>
        <dbReference type="ARBA" id="ARBA00046373"/>
    </source>
</evidence>
<dbReference type="PANTHER" id="PTHR15431:SF9">
    <property type="entry name" value="CENTROSOMAL PROTEIN 43"/>
    <property type="match status" value="1"/>
</dbReference>
<evidence type="ECO:0000256" key="9">
    <source>
        <dbReference type="ARBA" id="ARBA00041026"/>
    </source>
</evidence>
<protein>
    <recommendedName>
        <fullName evidence="9">Centrosomal protein 43</fullName>
    </recommendedName>
    <alternativeName>
        <fullName evidence="10">FGFR1 oncogene partner</fullName>
    </alternativeName>
</protein>
<dbReference type="GO" id="GO:0034453">
    <property type="term" value="P:microtubule anchoring"/>
    <property type="evidence" value="ECO:0007669"/>
    <property type="project" value="InterPro"/>
</dbReference>
<dbReference type="InterPro" id="IPR006594">
    <property type="entry name" value="LisH"/>
</dbReference>
<evidence type="ECO:0000256" key="13">
    <source>
        <dbReference type="SAM" id="MobiDB-lite"/>
    </source>
</evidence>
<keyword evidence="16" id="KW-1185">Reference proteome</keyword>
<comment type="similarity">
    <text evidence="3">Belongs to the CEP43 family.</text>
</comment>
<proteinExistence type="inferred from homology"/>
<feature type="compositionally biased region" description="Polar residues" evidence="13">
    <location>
        <begin position="149"/>
        <end position="166"/>
    </location>
</feature>
<name>A0A7K7TCZ6_9TYRA</name>
<dbReference type="AlphaFoldDB" id="A0A7K7TCZ6"/>
<comment type="function">
    <text evidence="11">Required for anchoring microtubules to the centrosomes. Required for ciliation.</text>
</comment>
<dbReference type="OrthoDB" id="2160638at2759"/>